<evidence type="ECO:0000259" key="3">
    <source>
        <dbReference type="Pfam" id="PF17853"/>
    </source>
</evidence>
<feature type="domain" description="CdaR GGDEF-like" evidence="3">
    <location>
        <begin position="273"/>
        <end position="390"/>
    </location>
</feature>
<comment type="caution">
    <text evidence="4">The sequence shown here is derived from an EMBL/GenBank/DDBJ whole genome shotgun (WGS) entry which is preliminary data.</text>
</comment>
<comment type="similarity">
    <text evidence="1">Belongs to the CdaR family.</text>
</comment>
<feature type="domain" description="PucR C-terminal helix-turn-helix" evidence="2">
    <location>
        <begin position="445"/>
        <end position="500"/>
    </location>
</feature>
<reference evidence="4" key="2">
    <citation type="submission" date="2021-04" db="EMBL/GenBank/DDBJ databases">
        <authorList>
            <person name="Gilroy R."/>
        </authorList>
    </citation>
    <scope>NUCLEOTIDE SEQUENCE</scope>
    <source>
        <strain evidence="4">CHK183-1962</strain>
    </source>
</reference>
<dbReference type="Pfam" id="PF13556">
    <property type="entry name" value="HTH_30"/>
    <property type="match status" value="1"/>
</dbReference>
<organism evidence="4 5">
    <name type="scientific">Candidatus Fusicatenibacter merdavium</name>
    <dbReference type="NCBI Taxonomy" id="2838600"/>
    <lineage>
        <taxon>Bacteria</taxon>
        <taxon>Bacillati</taxon>
        <taxon>Bacillota</taxon>
        <taxon>Clostridia</taxon>
        <taxon>Lachnospirales</taxon>
        <taxon>Lachnospiraceae</taxon>
        <taxon>Fusicatenibacter</taxon>
    </lineage>
</organism>
<dbReference type="InterPro" id="IPR041522">
    <property type="entry name" value="CdaR_GGDEF"/>
</dbReference>
<evidence type="ECO:0000313" key="4">
    <source>
        <dbReference type="EMBL" id="HIX76256.1"/>
    </source>
</evidence>
<dbReference type="PANTHER" id="PTHR33744:SF1">
    <property type="entry name" value="DNA-BINDING TRANSCRIPTIONAL ACTIVATOR ADER"/>
    <property type="match status" value="1"/>
</dbReference>
<evidence type="ECO:0000256" key="1">
    <source>
        <dbReference type="ARBA" id="ARBA00006754"/>
    </source>
</evidence>
<dbReference type="InterPro" id="IPR042070">
    <property type="entry name" value="PucR_C-HTH_sf"/>
</dbReference>
<protein>
    <submittedName>
        <fullName evidence="4">Helix-turn-helix domain-containing protein</fullName>
    </submittedName>
</protein>
<reference evidence="4" key="1">
    <citation type="journal article" date="2021" name="PeerJ">
        <title>Extensive microbial diversity within the chicken gut microbiome revealed by metagenomics and culture.</title>
        <authorList>
            <person name="Gilroy R."/>
            <person name="Ravi A."/>
            <person name="Getino M."/>
            <person name="Pursley I."/>
            <person name="Horton D.L."/>
            <person name="Alikhan N.F."/>
            <person name="Baker D."/>
            <person name="Gharbi K."/>
            <person name="Hall N."/>
            <person name="Watson M."/>
            <person name="Adriaenssens E.M."/>
            <person name="Foster-Nyarko E."/>
            <person name="Jarju S."/>
            <person name="Secka A."/>
            <person name="Antonio M."/>
            <person name="Oren A."/>
            <person name="Chaudhuri R.R."/>
            <person name="La Ragione R."/>
            <person name="Hildebrand F."/>
            <person name="Pallen M.J."/>
        </authorList>
    </citation>
    <scope>NUCLEOTIDE SEQUENCE</scope>
    <source>
        <strain evidence="4">CHK183-1962</strain>
    </source>
</reference>
<dbReference type="Proteomes" id="UP000886890">
    <property type="component" value="Unassembled WGS sequence"/>
</dbReference>
<evidence type="ECO:0000259" key="2">
    <source>
        <dbReference type="Pfam" id="PF13556"/>
    </source>
</evidence>
<dbReference type="Pfam" id="PF17853">
    <property type="entry name" value="GGDEF_2"/>
    <property type="match status" value="1"/>
</dbReference>
<dbReference type="EMBL" id="DXEK01000019">
    <property type="protein sequence ID" value="HIX76256.1"/>
    <property type="molecule type" value="Genomic_DNA"/>
</dbReference>
<dbReference type="InterPro" id="IPR025736">
    <property type="entry name" value="PucR_C-HTH_dom"/>
</dbReference>
<evidence type="ECO:0000313" key="5">
    <source>
        <dbReference type="Proteomes" id="UP000886890"/>
    </source>
</evidence>
<accession>A0A9D2BHD7</accession>
<dbReference type="PANTHER" id="PTHR33744">
    <property type="entry name" value="CARBOHYDRATE DIACID REGULATOR"/>
    <property type="match status" value="1"/>
</dbReference>
<dbReference type="InterPro" id="IPR051448">
    <property type="entry name" value="CdaR-like_regulators"/>
</dbReference>
<sequence length="516" mass="59009">MKLSAAFICDQLSLRFPLEVPRALSLKAVLEYPAILPKNGPLENQRVYLCDPADLDLFSPDTLPRECLFLVKGRPSRPLATEHALLPEAAELYSVCAAIQELFHRYSQWQEDMMQARLEGHSIQYMLNASLEIFHNSLALVSMDFSVLASASSRPNVVQDTLFQSFSAARVHLDNFRRSDLYSRVEGQDQVFYLPADVSGCTSLCANIRQHKKTTHCLLLLETDRPLKKSEGFLLAFLAALVEHAFTHGTVPGVSSSQALSEVLTRALNDRTADYLSVSQRLDTLGWSAEHDYCCVFLSPDPSEPSQKGSAQRSVCNYLENILKSACALVLNGDIVLFVNLTASELTMEELNDHLLPFLKDSERNAGVSRRMSGHLNLRRQYLQARIALNTGRKHYPEQYLYPFNQISFPYILEQSTRRLPGYMICDEKLWKLKEHDEKTGSDYMQTLRLYLDNHCSVVQTARELSIHRSTLLYRLEKIREIINFSLDDPEQLLYLRLSFYFIEMEEAKKNPYRQF</sequence>
<dbReference type="AlphaFoldDB" id="A0A9D2BHD7"/>
<dbReference type="Gene3D" id="1.10.10.2840">
    <property type="entry name" value="PucR C-terminal helix-turn-helix domain"/>
    <property type="match status" value="1"/>
</dbReference>
<name>A0A9D2BHD7_9FIRM</name>
<proteinExistence type="inferred from homology"/>
<gene>
    <name evidence="4" type="ORF">H9734_01465</name>
</gene>